<dbReference type="Proteomes" id="UP000663879">
    <property type="component" value="Unassembled WGS sequence"/>
</dbReference>
<accession>A0A813YGU9</accession>
<keyword evidence="7" id="KW-0807">Transducer</keyword>
<comment type="caution">
    <text evidence="10">The sequence shown here is derived from an EMBL/GenBank/DDBJ whole genome shotgun (WGS) entry which is preliminary data.</text>
</comment>
<sequence>MDFLLYDILSRILGAYSLMLIIIGTISNLIIFYICSRKTLRNISTFKFLSILALSDTICLYEWNLKHFTVAYFNIAYNFIYLPWCRLEQFLQQTFLQYSAWILVSIAKDRLISTQNNNWRKFYTKGKRIYFYLLILIVIFCGINSPILIKMGYYTFENGTQILKCKVTFENDLTLHRVVSEIHLFLFSIIPFVCLVIINSILIYTVVLSKRKKIGFTNEAIRKKLNMTKTILILNIQFIILTLPSSIISRFFYLNLIQTRIGTLILFVCDNFSFSFNSFNIITLYLTNKKFKDELKSLFRMKKDRQSTTMFITSTSTKKDFNVVTSKRTTYS</sequence>
<evidence type="ECO:0000256" key="5">
    <source>
        <dbReference type="ARBA" id="ARBA00023136"/>
    </source>
</evidence>
<feature type="transmembrane region" description="Helical" evidence="8">
    <location>
        <begin position="129"/>
        <end position="149"/>
    </location>
</feature>
<gene>
    <name evidence="10" type="ORF">OXX778_LOCUS10564</name>
</gene>
<evidence type="ECO:0000256" key="7">
    <source>
        <dbReference type="ARBA" id="ARBA00023224"/>
    </source>
</evidence>
<dbReference type="GO" id="GO:0004930">
    <property type="term" value="F:G protein-coupled receptor activity"/>
    <property type="evidence" value="ECO:0007669"/>
    <property type="project" value="UniProtKB-KW"/>
</dbReference>
<protein>
    <recommendedName>
        <fullName evidence="9">G-protein coupled receptors family 1 profile domain-containing protein</fullName>
    </recommendedName>
</protein>
<reference evidence="10" key="1">
    <citation type="submission" date="2021-02" db="EMBL/GenBank/DDBJ databases">
        <authorList>
            <person name="Nowell W R."/>
        </authorList>
    </citation>
    <scope>NUCLEOTIDE SEQUENCE</scope>
    <source>
        <strain evidence="10">Ploen Becks lab</strain>
    </source>
</reference>
<feature type="domain" description="G-protein coupled receptors family 1 profile" evidence="9">
    <location>
        <begin position="27"/>
        <end position="284"/>
    </location>
</feature>
<dbReference type="SUPFAM" id="SSF81321">
    <property type="entry name" value="Family A G protein-coupled receptor-like"/>
    <property type="match status" value="1"/>
</dbReference>
<evidence type="ECO:0000256" key="8">
    <source>
        <dbReference type="SAM" id="Phobius"/>
    </source>
</evidence>
<dbReference type="PANTHER" id="PTHR24243">
    <property type="entry name" value="G-PROTEIN COUPLED RECEPTOR"/>
    <property type="match status" value="1"/>
</dbReference>
<feature type="transmembrane region" description="Helical" evidence="8">
    <location>
        <begin position="12"/>
        <end position="34"/>
    </location>
</feature>
<feature type="transmembrane region" description="Helical" evidence="8">
    <location>
        <begin position="182"/>
        <end position="209"/>
    </location>
</feature>
<name>A0A813YGU9_9BILA</name>
<evidence type="ECO:0000256" key="3">
    <source>
        <dbReference type="ARBA" id="ARBA00022989"/>
    </source>
</evidence>
<evidence type="ECO:0000313" key="11">
    <source>
        <dbReference type="Proteomes" id="UP000663879"/>
    </source>
</evidence>
<keyword evidence="5 8" id="KW-0472">Membrane</keyword>
<dbReference type="Pfam" id="PF00001">
    <property type="entry name" value="7tm_1"/>
    <property type="match status" value="1"/>
</dbReference>
<keyword evidence="6" id="KW-0675">Receptor</keyword>
<dbReference type="Gene3D" id="1.20.1070.10">
    <property type="entry name" value="Rhodopsin 7-helix transmembrane proteins"/>
    <property type="match status" value="1"/>
</dbReference>
<evidence type="ECO:0000313" key="10">
    <source>
        <dbReference type="EMBL" id="CAF0884018.1"/>
    </source>
</evidence>
<evidence type="ECO:0000259" key="9">
    <source>
        <dbReference type="PROSITE" id="PS50262"/>
    </source>
</evidence>
<keyword evidence="4" id="KW-0297">G-protein coupled receptor</keyword>
<comment type="subcellular location">
    <subcellularLocation>
        <location evidence="1">Membrane</location>
        <topology evidence="1">Multi-pass membrane protein</topology>
    </subcellularLocation>
</comment>
<feature type="transmembrane region" description="Helical" evidence="8">
    <location>
        <begin position="230"/>
        <end position="252"/>
    </location>
</feature>
<dbReference type="OrthoDB" id="6106262at2759"/>
<dbReference type="InterPro" id="IPR000276">
    <property type="entry name" value="GPCR_Rhodpsn"/>
</dbReference>
<proteinExistence type="predicted"/>
<keyword evidence="11" id="KW-1185">Reference proteome</keyword>
<feature type="transmembrane region" description="Helical" evidence="8">
    <location>
        <begin position="264"/>
        <end position="286"/>
    </location>
</feature>
<organism evidence="10 11">
    <name type="scientific">Brachionus calyciflorus</name>
    <dbReference type="NCBI Taxonomy" id="104777"/>
    <lineage>
        <taxon>Eukaryota</taxon>
        <taxon>Metazoa</taxon>
        <taxon>Spiralia</taxon>
        <taxon>Gnathifera</taxon>
        <taxon>Rotifera</taxon>
        <taxon>Eurotatoria</taxon>
        <taxon>Monogononta</taxon>
        <taxon>Pseudotrocha</taxon>
        <taxon>Ploima</taxon>
        <taxon>Brachionidae</taxon>
        <taxon>Brachionus</taxon>
    </lineage>
</organism>
<dbReference type="EMBL" id="CAJNOC010001690">
    <property type="protein sequence ID" value="CAF0884018.1"/>
    <property type="molecule type" value="Genomic_DNA"/>
</dbReference>
<evidence type="ECO:0000256" key="6">
    <source>
        <dbReference type="ARBA" id="ARBA00023170"/>
    </source>
</evidence>
<dbReference type="PANTHER" id="PTHR24243:SF230">
    <property type="entry name" value="G-PROTEIN COUPLED RECEPTORS FAMILY 1 PROFILE DOMAIN-CONTAINING PROTEIN"/>
    <property type="match status" value="1"/>
</dbReference>
<keyword evidence="3 8" id="KW-1133">Transmembrane helix</keyword>
<keyword evidence="2 8" id="KW-0812">Transmembrane</keyword>
<dbReference type="PROSITE" id="PS50262">
    <property type="entry name" value="G_PROTEIN_RECEP_F1_2"/>
    <property type="match status" value="1"/>
</dbReference>
<evidence type="ECO:0000256" key="2">
    <source>
        <dbReference type="ARBA" id="ARBA00022692"/>
    </source>
</evidence>
<dbReference type="AlphaFoldDB" id="A0A813YGU9"/>
<evidence type="ECO:0000256" key="4">
    <source>
        <dbReference type="ARBA" id="ARBA00023040"/>
    </source>
</evidence>
<dbReference type="GO" id="GO:0005886">
    <property type="term" value="C:plasma membrane"/>
    <property type="evidence" value="ECO:0007669"/>
    <property type="project" value="TreeGrafter"/>
</dbReference>
<dbReference type="InterPro" id="IPR017452">
    <property type="entry name" value="GPCR_Rhodpsn_7TM"/>
</dbReference>
<evidence type="ECO:0000256" key="1">
    <source>
        <dbReference type="ARBA" id="ARBA00004141"/>
    </source>
</evidence>